<evidence type="ECO:0000313" key="2">
    <source>
        <dbReference type="EMBL" id="KAL0960149.1"/>
    </source>
</evidence>
<organism evidence="2 3">
    <name type="scientific">Hohenbuehelia grisea</name>
    <dbReference type="NCBI Taxonomy" id="104357"/>
    <lineage>
        <taxon>Eukaryota</taxon>
        <taxon>Fungi</taxon>
        <taxon>Dikarya</taxon>
        <taxon>Basidiomycota</taxon>
        <taxon>Agaricomycotina</taxon>
        <taxon>Agaricomycetes</taxon>
        <taxon>Agaricomycetidae</taxon>
        <taxon>Agaricales</taxon>
        <taxon>Pleurotineae</taxon>
        <taxon>Pleurotaceae</taxon>
        <taxon>Hohenbuehelia</taxon>
    </lineage>
</organism>
<proteinExistence type="predicted"/>
<name>A0ABR3JWZ1_9AGAR</name>
<feature type="region of interest" description="Disordered" evidence="1">
    <location>
        <begin position="95"/>
        <end position="136"/>
    </location>
</feature>
<feature type="compositionally biased region" description="Acidic residues" evidence="1">
    <location>
        <begin position="108"/>
        <end position="119"/>
    </location>
</feature>
<keyword evidence="3" id="KW-1185">Reference proteome</keyword>
<protein>
    <submittedName>
        <fullName evidence="2">Uncharacterized protein</fullName>
    </submittedName>
</protein>
<sequence length="136" mass="15626">MDRFTISSPTQLGNRVHNVIHTLPLLRTLHVQEWQFTEDVYWSRFSALRNAALDRASDERTSRLEKIIINDCSISREQIEELRAILKVEWDGIKRSGTQNQDGGSFDVDNDDTNGDGELEPLHAVDWGTLDEDEED</sequence>
<gene>
    <name evidence="2" type="ORF">HGRIS_011784</name>
</gene>
<dbReference type="EMBL" id="JASNQZ010000002">
    <property type="protein sequence ID" value="KAL0960149.1"/>
    <property type="molecule type" value="Genomic_DNA"/>
</dbReference>
<reference evidence="3" key="1">
    <citation type="submission" date="2024-06" db="EMBL/GenBank/DDBJ databases">
        <title>Multi-omics analyses provide insights into the biosynthesis of the anticancer antibiotic pleurotin in Hohenbuehelia grisea.</title>
        <authorList>
            <person name="Weaver J.A."/>
            <person name="Alberti F."/>
        </authorList>
    </citation>
    <scope>NUCLEOTIDE SEQUENCE [LARGE SCALE GENOMIC DNA]</scope>
    <source>
        <strain evidence="3">T-177</strain>
    </source>
</reference>
<dbReference type="Proteomes" id="UP001556367">
    <property type="component" value="Unassembled WGS sequence"/>
</dbReference>
<comment type="caution">
    <text evidence="2">The sequence shown here is derived from an EMBL/GenBank/DDBJ whole genome shotgun (WGS) entry which is preliminary data.</text>
</comment>
<evidence type="ECO:0000313" key="3">
    <source>
        <dbReference type="Proteomes" id="UP001556367"/>
    </source>
</evidence>
<accession>A0ABR3JWZ1</accession>
<evidence type="ECO:0000256" key="1">
    <source>
        <dbReference type="SAM" id="MobiDB-lite"/>
    </source>
</evidence>